<gene>
    <name evidence="1" type="primary">ORF111</name>
    <name evidence="1" type="ORF">Ppul_171</name>
</gene>
<dbReference type="RefSeq" id="YP_009244756.1">
    <property type="nucleotide sequence ID" value="NC_029861.1"/>
</dbReference>
<accession>A0A141SFD0</accession>
<name>A0A141SFD0_9RHOD</name>
<evidence type="ECO:0008006" key="2">
    <source>
        <dbReference type="Google" id="ProtNLM"/>
    </source>
</evidence>
<keyword evidence="1" id="KW-0934">Plastid</keyword>
<reference evidence="1" key="1">
    <citation type="submission" date="2015-07" db="EMBL/GenBank/DDBJ databases">
        <title>Reconstructing the complex evolutionary history of mobile plasmids in red algal genomes.</title>
        <authorList>
            <person name="Lee J."/>
            <person name="Kim K.M."/>
            <person name="Yang E.C."/>
            <person name="Miller K.A."/>
            <person name="Boo S.M."/>
            <person name="Bhattacharya D."/>
            <person name="Yoon H.S."/>
        </authorList>
    </citation>
    <scope>NUCLEOTIDE SEQUENCE</scope>
</reference>
<sequence length="111" mass="13125">MNSCILLVQVLSCKSIEISANKNQIIKLKVRLLQRKRLVVVNLIIWNKKSIEIFKLIKRLDYVIIEGKLHRNNKIFKNSMKQVQKDLVFSTSRILKYKSLLKNKDVDLFIK</sequence>
<evidence type="ECO:0000313" key="1">
    <source>
        <dbReference type="EMBL" id="AMK96998.1"/>
    </source>
</evidence>
<protein>
    <recommendedName>
        <fullName evidence="2">Single-stranded DNA binding protein</fullName>
    </recommendedName>
</protein>
<dbReference type="GeneID" id="27216383"/>
<geneLocation type="plastid" evidence="1"/>
<organism evidence="1">
    <name type="scientific">Pyropia pulchra</name>
    <dbReference type="NCBI Taxonomy" id="60925"/>
    <lineage>
        <taxon>Eukaryota</taxon>
        <taxon>Rhodophyta</taxon>
        <taxon>Bangiophyceae</taxon>
        <taxon>Bangiales</taxon>
        <taxon>Bangiaceae</taxon>
        <taxon>Pyropia</taxon>
    </lineage>
</organism>
<proteinExistence type="predicted"/>
<dbReference type="EMBL" id="KT266789">
    <property type="protein sequence ID" value="AMK96998.1"/>
    <property type="molecule type" value="Genomic_DNA"/>
</dbReference>
<dbReference type="AlphaFoldDB" id="A0A141SFD0"/>